<evidence type="ECO:0000256" key="1">
    <source>
        <dbReference type="ARBA" id="ARBA00013172"/>
    </source>
</evidence>
<dbReference type="InterPro" id="IPR037143">
    <property type="entry name" value="4-PPantetheinyl_Trfase_dom_sf"/>
</dbReference>
<reference evidence="4 5" key="1">
    <citation type="submission" date="2019-10" db="EMBL/GenBank/DDBJ databases">
        <authorList>
            <person name="Palmer J.M."/>
        </authorList>
    </citation>
    <scope>NUCLEOTIDE SEQUENCE [LARGE SCALE GENOMIC DNA]</scope>
    <source>
        <strain evidence="4 5">TWF718</strain>
    </source>
</reference>
<evidence type="ECO:0000313" key="5">
    <source>
        <dbReference type="Proteomes" id="UP001313282"/>
    </source>
</evidence>
<dbReference type="SUPFAM" id="SSF56214">
    <property type="entry name" value="4'-phosphopantetheinyl transferase"/>
    <property type="match status" value="2"/>
</dbReference>
<dbReference type="EMBL" id="JAVHNR010000003">
    <property type="protein sequence ID" value="KAK6348385.1"/>
    <property type="molecule type" value="Genomic_DNA"/>
</dbReference>
<evidence type="ECO:0000259" key="3">
    <source>
        <dbReference type="Pfam" id="PF22624"/>
    </source>
</evidence>
<comment type="caution">
    <text evidence="4">The sequence shown here is derived from an EMBL/GenBank/DDBJ whole genome shotgun (WGS) entry which is preliminary data.</text>
</comment>
<accession>A0AAN8RE59</accession>
<dbReference type="GO" id="GO:0008897">
    <property type="term" value="F:holo-[acyl-carrier-protein] synthase activity"/>
    <property type="evidence" value="ECO:0007669"/>
    <property type="project" value="UniProtKB-EC"/>
</dbReference>
<dbReference type="PANTHER" id="PTHR12215">
    <property type="entry name" value="PHOSPHOPANTETHEINE TRANSFERASE"/>
    <property type="match status" value="1"/>
</dbReference>
<dbReference type="EC" id="2.7.8.7" evidence="1"/>
<keyword evidence="5" id="KW-1185">Reference proteome</keyword>
<proteinExistence type="predicted"/>
<dbReference type="Proteomes" id="UP001313282">
    <property type="component" value="Unassembled WGS sequence"/>
</dbReference>
<dbReference type="GO" id="GO:0005829">
    <property type="term" value="C:cytosol"/>
    <property type="evidence" value="ECO:0007669"/>
    <property type="project" value="TreeGrafter"/>
</dbReference>
<name>A0AAN8RE59_9PEZI</name>
<dbReference type="Pfam" id="PF22624">
    <property type="entry name" value="AASDHPPT_N"/>
    <property type="match status" value="1"/>
</dbReference>
<dbReference type="InterPro" id="IPR055066">
    <property type="entry name" value="AASDHPPT_N"/>
</dbReference>
<dbReference type="Gene3D" id="3.90.470.20">
    <property type="entry name" value="4'-phosphopantetheinyl transferase domain"/>
    <property type="match status" value="2"/>
</dbReference>
<feature type="domain" description="4'-phosphopantetheinyl transferase N-terminal" evidence="3">
    <location>
        <begin position="16"/>
        <end position="112"/>
    </location>
</feature>
<sequence>MPLIRWLLNVEPLWNTPEEFNEALNHLPTPTHENILKYRRPNDRKLALGSQILQHLIVCRYRHVPFRDVRIVRNFGGVTGGRPVFVGNKEDGVEGLEYNVSHHGSVVGIVSRLLPPKDGGDEDVDADEGGGVGVDVLEYEQRPHYVDASLEGVKEWAGGFGDADVFTSREMGVINAAALSGMSEGEKMEGVVKAVHLNWVLKEAYVKAVGTGLVTDLTAVEFGLVGVVGLVDDGVRVGDVEVWVGGREKRRAREWYFEVERVGRSGLEGGYCLAVVTRVEGLEEGDRKGSWEWLEYVEDILPVIQGGDL</sequence>
<evidence type="ECO:0000313" key="4">
    <source>
        <dbReference type="EMBL" id="KAK6348385.1"/>
    </source>
</evidence>
<protein>
    <recommendedName>
        <fullName evidence="1">holo-[acyl-carrier-protein] synthase</fullName>
        <ecNumber evidence="1">2.7.8.7</ecNumber>
    </recommendedName>
</protein>
<dbReference type="GO" id="GO:0000287">
    <property type="term" value="F:magnesium ion binding"/>
    <property type="evidence" value="ECO:0007669"/>
    <property type="project" value="InterPro"/>
</dbReference>
<gene>
    <name evidence="4" type="ORF">TWF718_006182</name>
</gene>
<keyword evidence="2" id="KW-0808">Transferase</keyword>
<dbReference type="AlphaFoldDB" id="A0AAN8RE59"/>
<dbReference type="PANTHER" id="PTHR12215:SF10">
    <property type="entry name" value="L-AMINOADIPATE-SEMIALDEHYDE DEHYDROGENASE-PHOSPHOPANTETHEINYL TRANSFERASE"/>
    <property type="match status" value="1"/>
</dbReference>
<organism evidence="4 5">
    <name type="scientific">Orbilia javanica</name>
    <dbReference type="NCBI Taxonomy" id="47235"/>
    <lineage>
        <taxon>Eukaryota</taxon>
        <taxon>Fungi</taxon>
        <taxon>Dikarya</taxon>
        <taxon>Ascomycota</taxon>
        <taxon>Pezizomycotina</taxon>
        <taxon>Orbiliomycetes</taxon>
        <taxon>Orbiliales</taxon>
        <taxon>Orbiliaceae</taxon>
        <taxon>Orbilia</taxon>
    </lineage>
</organism>
<dbReference type="InterPro" id="IPR050559">
    <property type="entry name" value="P-Pant_transferase_sf"/>
</dbReference>
<dbReference type="GO" id="GO:0019878">
    <property type="term" value="P:lysine biosynthetic process via aminoadipic acid"/>
    <property type="evidence" value="ECO:0007669"/>
    <property type="project" value="TreeGrafter"/>
</dbReference>
<evidence type="ECO:0000256" key="2">
    <source>
        <dbReference type="ARBA" id="ARBA00022679"/>
    </source>
</evidence>